<dbReference type="Pfam" id="PF00692">
    <property type="entry name" value="dUTPase"/>
    <property type="match status" value="1"/>
</dbReference>
<dbReference type="Proteomes" id="UP000838100">
    <property type="component" value="Unassembled WGS sequence"/>
</dbReference>
<dbReference type="EMBL" id="CAKLPX010000001">
    <property type="protein sequence ID" value="CAH0990103.1"/>
    <property type="molecule type" value="Genomic_DNA"/>
</dbReference>
<keyword evidence="3 7" id="KW-0378">Hydrolase</keyword>
<evidence type="ECO:0000313" key="7">
    <source>
        <dbReference type="EMBL" id="CAH0990103.1"/>
    </source>
</evidence>
<dbReference type="InterPro" id="IPR036157">
    <property type="entry name" value="dUTPase-like_sf"/>
</dbReference>
<dbReference type="InterPro" id="IPR029054">
    <property type="entry name" value="dUTPase-like"/>
</dbReference>
<organism evidence="7 8">
    <name type="scientific">Sinobacterium norvegicum</name>
    <dbReference type="NCBI Taxonomy" id="1641715"/>
    <lineage>
        <taxon>Bacteria</taxon>
        <taxon>Pseudomonadati</taxon>
        <taxon>Pseudomonadota</taxon>
        <taxon>Gammaproteobacteria</taxon>
        <taxon>Cellvibrionales</taxon>
        <taxon>Spongiibacteraceae</taxon>
        <taxon>Sinobacterium</taxon>
    </lineage>
</organism>
<name>A0ABM9AAE6_9GAMM</name>
<comment type="caution">
    <text evidence="7">The sequence shown here is derived from an EMBL/GenBank/DDBJ whole genome shotgun (WGS) entry which is preliminary data.</text>
</comment>
<gene>
    <name evidence="7" type="primary">dut</name>
    <name evidence="7" type="ORF">SIN8267_00186</name>
</gene>
<evidence type="ECO:0000313" key="8">
    <source>
        <dbReference type="Proteomes" id="UP000838100"/>
    </source>
</evidence>
<dbReference type="RefSeq" id="WP_237442795.1">
    <property type="nucleotide sequence ID" value="NZ_CAKLPX010000001.1"/>
</dbReference>
<dbReference type="InterPro" id="IPR008181">
    <property type="entry name" value="dUTPase"/>
</dbReference>
<dbReference type="PANTHER" id="PTHR11241">
    <property type="entry name" value="DEOXYURIDINE 5'-TRIPHOSPHATE NUCLEOTIDOHYDROLASE"/>
    <property type="match status" value="1"/>
</dbReference>
<evidence type="ECO:0000256" key="2">
    <source>
        <dbReference type="ARBA" id="ARBA00012379"/>
    </source>
</evidence>
<accession>A0ABM9AAE6</accession>
<dbReference type="CDD" id="cd07557">
    <property type="entry name" value="trimeric_dUTPase"/>
    <property type="match status" value="1"/>
</dbReference>
<evidence type="ECO:0000259" key="6">
    <source>
        <dbReference type="Pfam" id="PF00692"/>
    </source>
</evidence>
<keyword evidence="4" id="KW-0546">Nucleotide metabolism</keyword>
<keyword evidence="8" id="KW-1185">Reference proteome</keyword>
<dbReference type="GO" id="GO:0004170">
    <property type="term" value="F:dUTP diphosphatase activity"/>
    <property type="evidence" value="ECO:0007669"/>
    <property type="project" value="UniProtKB-EC"/>
</dbReference>
<sequence length="147" mass="15595">MTTTVKFKRLGDHLLPLPSRGNEFAAGIDLAYAGEDTVIAAGQRALLKSGYAVMLPAGHYGRVAPRSGLAYKHGIDVMAGVIDIDYRGEVGIILFNSSEVDFSVNFGDKIAQLIIEKAAYFAPELVDELPETDRGEGGYGSTGSSAL</sequence>
<dbReference type="SUPFAM" id="SSF51283">
    <property type="entry name" value="dUTPase-like"/>
    <property type="match status" value="1"/>
</dbReference>
<evidence type="ECO:0000256" key="3">
    <source>
        <dbReference type="ARBA" id="ARBA00022801"/>
    </source>
</evidence>
<dbReference type="NCBIfam" id="NF001862">
    <property type="entry name" value="PRK00601.1"/>
    <property type="match status" value="1"/>
</dbReference>
<evidence type="ECO:0000256" key="4">
    <source>
        <dbReference type="ARBA" id="ARBA00023080"/>
    </source>
</evidence>
<dbReference type="InterPro" id="IPR033704">
    <property type="entry name" value="dUTPase_trimeric"/>
</dbReference>
<comment type="similarity">
    <text evidence="1">Belongs to the dUTPase family.</text>
</comment>
<evidence type="ECO:0000256" key="5">
    <source>
        <dbReference type="ARBA" id="ARBA00047686"/>
    </source>
</evidence>
<dbReference type="EC" id="3.6.1.23" evidence="2"/>
<proteinExistence type="inferred from homology"/>
<evidence type="ECO:0000256" key="1">
    <source>
        <dbReference type="ARBA" id="ARBA00006581"/>
    </source>
</evidence>
<feature type="domain" description="dUTPase-like" evidence="6">
    <location>
        <begin position="16"/>
        <end position="143"/>
    </location>
</feature>
<reference evidence="7" key="1">
    <citation type="submission" date="2021-12" db="EMBL/GenBank/DDBJ databases">
        <authorList>
            <person name="Rodrigo-Torres L."/>
            <person name="Arahal R. D."/>
            <person name="Lucena T."/>
        </authorList>
    </citation>
    <scope>NUCLEOTIDE SEQUENCE</scope>
    <source>
        <strain evidence="7">CECT 8267</strain>
    </source>
</reference>
<protein>
    <recommendedName>
        <fullName evidence="2">dUTP diphosphatase</fullName>
        <ecNumber evidence="2">3.6.1.23</ecNumber>
    </recommendedName>
</protein>
<comment type="catalytic activity">
    <reaction evidence="5">
        <text>dUTP + H2O = dUMP + diphosphate + H(+)</text>
        <dbReference type="Rhea" id="RHEA:10248"/>
        <dbReference type="ChEBI" id="CHEBI:15377"/>
        <dbReference type="ChEBI" id="CHEBI:15378"/>
        <dbReference type="ChEBI" id="CHEBI:33019"/>
        <dbReference type="ChEBI" id="CHEBI:61555"/>
        <dbReference type="ChEBI" id="CHEBI:246422"/>
        <dbReference type="EC" id="3.6.1.23"/>
    </reaction>
</comment>
<dbReference type="NCBIfam" id="TIGR00576">
    <property type="entry name" value="dut"/>
    <property type="match status" value="1"/>
</dbReference>
<dbReference type="Gene3D" id="2.70.40.10">
    <property type="match status" value="1"/>
</dbReference>
<dbReference type="PANTHER" id="PTHR11241:SF0">
    <property type="entry name" value="DEOXYURIDINE 5'-TRIPHOSPHATE NUCLEOTIDOHYDROLASE"/>
    <property type="match status" value="1"/>
</dbReference>